<keyword evidence="1" id="KW-0472">Membrane</keyword>
<proteinExistence type="predicted"/>
<protein>
    <submittedName>
        <fullName evidence="3">CPBP family intramembrane metalloprotease</fullName>
    </submittedName>
</protein>
<keyword evidence="3" id="KW-0378">Hydrolase</keyword>
<dbReference type="PANTHER" id="PTHR36435">
    <property type="entry name" value="SLR1288 PROTEIN"/>
    <property type="match status" value="1"/>
</dbReference>
<organism evidence="3 4">
    <name type="scientific">Pseudoxanthomonas mexicana</name>
    <dbReference type="NCBI Taxonomy" id="128785"/>
    <lineage>
        <taxon>Bacteria</taxon>
        <taxon>Pseudomonadati</taxon>
        <taxon>Pseudomonadota</taxon>
        <taxon>Gammaproteobacteria</taxon>
        <taxon>Lysobacterales</taxon>
        <taxon>Lysobacteraceae</taxon>
        <taxon>Pseudoxanthomonas</taxon>
    </lineage>
</organism>
<feature type="transmembrane region" description="Helical" evidence="1">
    <location>
        <begin position="158"/>
        <end position="177"/>
    </location>
</feature>
<dbReference type="GO" id="GO:0004175">
    <property type="term" value="F:endopeptidase activity"/>
    <property type="evidence" value="ECO:0007669"/>
    <property type="project" value="UniProtKB-ARBA"/>
</dbReference>
<dbReference type="InterPro" id="IPR052710">
    <property type="entry name" value="CAAX_protease"/>
</dbReference>
<dbReference type="RefSeq" id="WP_187573880.1">
    <property type="nucleotide sequence ID" value="NZ_CP060731.1"/>
</dbReference>
<dbReference type="Proteomes" id="UP000515838">
    <property type="component" value="Chromosome"/>
</dbReference>
<dbReference type="EMBL" id="CP060731">
    <property type="protein sequence ID" value="QNN78501.1"/>
    <property type="molecule type" value="Genomic_DNA"/>
</dbReference>
<name>A0A7G9TEH6_PSEMX</name>
<keyword evidence="1" id="KW-1133">Transmembrane helix</keyword>
<keyword evidence="1" id="KW-0812">Transmembrane</keyword>
<feature type="transmembrane region" description="Helical" evidence="1">
    <location>
        <begin position="117"/>
        <end position="138"/>
    </location>
</feature>
<reference evidence="3 4" key="1">
    <citation type="submission" date="2020-08" db="EMBL/GenBank/DDBJ databases">
        <title>Streptomycin Non-resistant strain, P. mexicana.</title>
        <authorList>
            <person name="Ganesh-Kumar S."/>
            <person name="Zhe T."/>
            <person name="Yu Z."/>
            <person name="Min Y."/>
        </authorList>
    </citation>
    <scope>NUCLEOTIDE SEQUENCE [LARGE SCALE GENOMIC DNA]</scope>
    <source>
        <strain evidence="3 4">GTZY2</strain>
    </source>
</reference>
<dbReference type="Pfam" id="PF02517">
    <property type="entry name" value="Rce1-like"/>
    <property type="match status" value="1"/>
</dbReference>
<evidence type="ECO:0000256" key="1">
    <source>
        <dbReference type="SAM" id="Phobius"/>
    </source>
</evidence>
<sequence length="273" mass="29042">MSQVRTPEAATVPLPLRSVLPAFGLDVGIAMALSVSIMMAGLFGWAAWRGIQLAQAAEGAPGATALQSTLGAPPVLFLIVMTLLSTGGTALVLYLWRRRATAAERRGSAERLRRPATWLWAAGAGLATFLFSSLMSAGGRALGLDLQASNLDLIREGFARFPVFLALFAVVLAPLYEELLFRRVLFGRLWHAGWPVLGMALSSVIFALVHEMPGLNGKPAGSTAFLILVYTGMGAIFAWVYRRTGTLWAPVAAHILNNAIALAVLQVYGSAPV</sequence>
<dbReference type="InterPro" id="IPR003675">
    <property type="entry name" value="Rce1/LyrA-like_dom"/>
</dbReference>
<evidence type="ECO:0000313" key="3">
    <source>
        <dbReference type="EMBL" id="QNN78501.1"/>
    </source>
</evidence>
<dbReference type="GO" id="GO:0080120">
    <property type="term" value="P:CAAX-box protein maturation"/>
    <property type="evidence" value="ECO:0007669"/>
    <property type="project" value="UniProtKB-ARBA"/>
</dbReference>
<feature type="transmembrane region" description="Helical" evidence="1">
    <location>
        <begin position="27"/>
        <end position="48"/>
    </location>
</feature>
<dbReference type="GO" id="GO:0008237">
    <property type="term" value="F:metallopeptidase activity"/>
    <property type="evidence" value="ECO:0007669"/>
    <property type="project" value="UniProtKB-KW"/>
</dbReference>
<feature type="transmembrane region" description="Helical" evidence="1">
    <location>
        <begin position="247"/>
        <end position="268"/>
    </location>
</feature>
<feature type="transmembrane region" description="Helical" evidence="1">
    <location>
        <begin position="221"/>
        <end position="240"/>
    </location>
</feature>
<dbReference type="GeneID" id="81470001"/>
<feature type="domain" description="CAAX prenyl protease 2/Lysostaphin resistance protein A-like" evidence="2">
    <location>
        <begin position="161"/>
        <end position="260"/>
    </location>
</feature>
<evidence type="ECO:0000259" key="2">
    <source>
        <dbReference type="Pfam" id="PF02517"/>
    </source>
</evidence>
<keyword evidence="3" id="KW-0482">Metalloprotease</keyword>
<evidence type="ECO:0000313" key="4">
    <source>
        <dbReference type="Proteomes" id="UP000515838"/>
    </source>
</evidence>
<dbReference type="PANTHER" id="PTHR36435:SF1">
    <property type="entry name" value="CAAX AMINO TERMINAL PROTEASE FAMILY PROTEIN"/>
    <property type="match status" value="1"/>
</dbReference>
<accession>A0A7G9TEH6</accession>
<dbReference type="GO" id="GO:0006508">
    <property type="term" value="P:proteolysis"/>
    <property type="evidence" value="ECO:0007669"/>
    <property type="project" value="UniProtKB-KW"/>
</dbReference>
<feature type="transmembrane region" description="Helical" evidence="1">
    <location>
        <begin position="189"/>
        <end position="209"/>
    </location>
</feature>
<feature type="transmembrane region" description="Helical" evidence="1">
    <location>
        <begin position="75"/>
        <end position="96"/>
    </location>
</feature>
<keyword evidence="3" id="KW-0645">Protease</keyword>
<dbReference type="AlphaFoldDB" id="A0A7G9TEH6"/>
<gene>
    <name evidence="3" type="ORF">IAE60_03425</name>
</gene>